<evidence type="ECO:0000256" key="1">
    <source>
        <dbReference type="SAM" id="Phobius"/>
    </source>
</evidence>
<evidence type="ECO:0000313" key="3">
    <source>
        <dbReference type="Proteomes" id="UP000499080"/>
    </source>
</evidence>
<feature type="transmembrane region" description="Helical" evidence="1">
    <location>
        <begin position="97"/>
        <end position="114"/>
    </location>
</feature>
<dbReference type="AlphaFoldDB" id="A0A4Y2ALB1"/>
<organism evidence="2 3">
    <name type="scientific">Araneus ventricosus</name>
    <name type="common">Orbweaver spider</name>
    <name type="synonym">Epeira ventricosa</name>
    <dbReference type="NCBI Taxonomy" id="182803"/>
    <lineage>
        <taxon>Eukaryota</taxon>
        <taxon>Metazoa</taxon>
        <taxon>Ecdysozoa</taxon>
        <taxon>Arthropoda</taxon>
        <taxon>Chelicerata</taxon>
        <taxon>Arachnida</taxon>
        <taxon>Araneae</taxon>
        <taxon>Araneomorphae</taxon>
        <taxon>Entelegynae</taxon>
        <taxon>Araneoidea</taxon>
        <taxon>Araneidae</taxon>
        <taxon>Araneus</taxon>
    </lineage>
</organism>
<evidence type="ECO:0000313" key="2">
    <source>
        <dbReference type="EMBL" id="GBL80427.1"/>
    </source>
</evidence>
<accession>A0A4Y2ALB1</accession>
<protein>
    <submittedName>
        <fullName evidence="2">Uncharacterized protein</fullName>
    </submittedName>
</protein>
<gene>
    <name evidence="2" type="ORF">AVEN_92323_1</name>
</gene>
<comment type="caution">
    <text evidence="2">The sequence shown here is derived from an EMBL/GenBank/DDBJ whole genome shotgun (WGS) entry which is preliminary data.</text>
</comment>
<proteinExistence type="predicted"/>
<name>A0A4Y2ALB1_ARAVE</name>
<keyword evidence="3" id="KW-1185">Reference proteome</keyword>
<sequence length="199" mass="22406">MTNISSKCGGFLCWRLTTQDPLRKSHKKCLYIERDLRKEKKRQKAQQKERKKDEIELRLICNSAGHELREIAADLSLGVGTRPAVCPTGLRHLAPKIGVLIVFFGACLVFVFYLPSSLTDDAVMVITLRVRGICKERFSFTPFLPQKKNVPSVGCFFWRSVNKEEEMSLVLGVGFGRLLLLQCRSESISLADGFKVSGP</sequence>
<keyword evidence="1" id="KW-0472">Membrane</keyword>
<keyword evidence="1" id="KW-0812">Transmembrane</keyword>
<keyword evidence="1" id="KW-1133">Transmembrane helix</keyword>
<dbReference type="Proteomes" id="UP000499080">
    <property type="component" value="Unassembled WGS sequence"/>
</dbReference>
<reference evidence="2 3" key="1">
    <citation type="journal article" date="2019" name="Sci. Rep.">
        <title>Orb-weaving spider Araneus ventricosus genome elucidates the spidroin gene catalogue.</title>
        <authorList>
            <person name="Kono N."/>
            <person name="Nakamura H."/>
            <person name="Ohtoshi R."/>
            <person name="Moran D.A.P."/>
            <person name="Shinohara A."/>
            <person name="Yoshida Y."/>
            <person name="Fujiwara M."/>
            <person name="Mori M."/>
            <person name="Tomita M."/>
            <person name="Arakawa K."/>
        </authorList>
    </citation>
    <scope>NUCLEOTIDE SEQUENCE [LARGE SCALE GENOMIC DNA]</scope>
</reference>
<dbReference type="EMBL" id="BGPR01000021">
    <property type="protein sequence ID" value="GBL80427.1"/>
    <property type="molecule type" value="Genomic_DNA"/>
</dbReference>